<evidence type="ECO:0000313" key="2">
    <source>
        <dbReference type="Proteomes" id="UP000257323"/>
    </source>
</evidence>
<evidence type="ECO:0000313" key="1">
    <source>
        <dbReference type="EMBL" id="RFT17089.1"/>
    </source>
</evidence>
<dbReference type="AlphaFoldDB" id="A0A3E2BQT8"/>
<sequence length="64" mass="7570">MFTVCLNLKNIIWSTSNFRAYRIYQSRPILNTPFGENGIKLFHGNAKIISWFKIKIDKISFMRS</sequence>
<gene>
    <name evidence="1" type="ORF">OP8BY_1031</name>
</gene>
<comment type="caution">
    <text evidence="1">The sequence shown here is derived from an EMBL/GenBank/DDBJ whole genome shotgun (WGS) entry which is preliminary data.</text>
</comment>
<accession>A0A3E2BQT8</accession>
<proteinExistence type="predicted"/>
<protein>
    <submittedName>
        <fullName evidence="1">Uncharacterized protein</fullName>
    </submittedName>
</protein>
<reference evidence="1 2" key="1">
    <citation type="submission" date="2018-08" db="EMBL/GenBank/DDBJ databases">
        <title>Genome analysis of the thermophilic bacterium of the candidate phylum Aminicenantes from deep subsurface aquifer revealed its physiology and ecological role.</title>
        <authorList>
            <person name="Kadnikov V.V."/>
            <person name="Mardanov A.V."/>
            <person name="Beletsky A.V."/>
            <person name="Karnachuk O.V."/>
            <person name="Ravin N.V."/>
        </authorList>
    </citation>
    <scope>NUCLEOTIDE SEQUENCE [LARGE SCALE GENOMIC DNA]</scope>
    <source>
        <strain evidence="1">BY38</strain>
    </source>
</reference>
<organism evidence="1 2">
    <name type="scientific">Candidatus Saccharicenans subterraneus</name>
    <dbReference type="NCBI Taxonomy" id="2508984"/>
    <lineage>
        <taxon>Bacteria</taxon>
        <taxon>Candidatus Aminicenantota</taxon>
        <taxon>Candidatus Aminicenantia</taxon>
        <taxon>Candidatus Aminicenantales</taxon>
        <taxon>Candidatus Saccharicenantaceae</taxon>
        <taxon>Candidatus Saccharicenans</taxon>
    </lineage>
</organism>
<dbReference type="Proteomes" id="UP000257323">
    <property type="component" value="Unassembled WGS sequence"/>
</dbReference>
<dbReference type="EMBL" id="QUAH01000001">
    <property type="protein sequence ID" value="RFT17089.1"/>
    <property type="molecule type" value="Genomic_DNA"/>
</dbReference>
<name>A0A3E2BQT8_9BACT</name>